<dbReference type="RefSeq" id="WP_184149955.1">
    <property type="nucleotide sequence ID" value="NZ_JACHFM010000002.1"/>
</dbReference>
<dbReference type="EMBL" id="JACHFM010000002">
    <property type="protein sequence ID" value="MBB5222694.1"/>
    <property type="molecule type" value="Genomic_DNA"/>
</dbReference>
<proteinExistence type="predicted"/>
<comment type="caution">
    <text evidence="1">The sequence shown here is derived from an EMBL/GenBank/DDBJ whole genome shotgun (WGS) entry which is preliminary data.</text>
</comment>
<dbReference type="Proteomes" id="UP000549457">
    <property type="component" value="Unassembled WGS sequence"/>
</dbReference>
<name>A0A840SNW0_9RHOB</name>
<evidence type="ECO:0000313" key="1">
    <source>
        <dbReference type="EMBL" id="MBB5222694.1"/>
    </source>
</evidence>
<reference evidence="1 2" key="1">
    <citation type="submission" date="2020-08" db="EMBL/GenBank/DDBJ databases">
        <title>Genomic Encyclopedia of Type Strains, Phase IV (KMG-IV): sequencing the most valuable type-strain genomes for metagenomic binning, comparative biology and taxonomic classification.</title>
        <authorList>
            <person name="Goeker M."/>
        </authorList>
    </citation>
    <scope>NUCLEOTIDE SEQUENCE [LARGE SCALE GENOMIC DNA]</scope>
    <source>
        <strain evidence="1 2">DSM 101730</strain>
    </source>
</reference>
<dbReference type="AlphaFoldDB" id="A0A840SNW0"/>
<keyword evidence="2" id="KW-1185">Reference proteome</keyword>
<gene>
    <name evidence="1" type="ORF">HNP73_002630</name>
</gene>
<sequence>MRRRFARLVLLLIIAPVLLAAAMVTGYAERPSADETAFRAYLLLGGNAADLCGDGHALDHDHCAGCQTSTPSLAAVGDSLKFDARPAQPTEFVLAQGRSGGLRILAASPRGPPGREDA</sequence>
<accession>A0A840SNW0</accession>
<protein>
    <submittedName>
        <fullName evidence="1">Uncharacterized protein</fullName>
    </submittedName>
</protein>
<evidence type="ECO:0000313" key="2">
    <source>
        <dbReference type="Proteomes" id="UP000549457"/>
    </source>
</evidence>
<organism evidence="1 2">
    <name type="scientific">Amaricoccus macauensis</name>
    <dbReference type="NCBI Taxonomy" id="57001"/>
    <lineage>
        <taxon>Bacteria</taxon>
        <taxon>Pseudomonadati</taxon>
        <taxon>Pseudomonadota</taxon>
        <taxon>Alphaproteobacteria</taxon>
        <taxon>Rhodobacterales</taxon>
        <taxon>Paracoccaceae</taxon>
        <taxon>Amaricoccus</taxon>
    </lineage>
</organism>